<evidence type="ECO:0000313" key="3">
    <source>
        <dbReference type="Proteomes" id="UP000449846"/>
    </source>
</evidence>
<feature type="compositionally biased region" description="Polar residues" evidence="1">
    <location>
        <begin position="115"/>
        <end position="129"/>
    </location>
</feature>
<sequence>MQPVTIRWPGGEHDFRLGIAELEVIQQKTDCGPEYLLMKISAGRWSHVDLIEVIRNGLIGGGMAAAEALSTVRNAFELHPMIRFKVPATAILSACLYGPPDDPVGEDMPVEPTPGSETTASGNSAPITG</sequence>
<dbReference type="OrthoDB" id="7509188at2"/>
<protein>
    <submittedName>
        <fullName evidence="2">Gene transfer agent family protein</fullName>
    </submittedName>
</protein>
<dbReference type="Proteomes" id="UP000449846">
    <property type="component" value="Unassembled WGS sequence"/>
</dbReference>
<reference evidence="2 3" key="1">
    <citation type="submission" date="2019-11" db="EMBL/GenBank/DDBJ databases">
        <authorList>
            <person name="Dong K."/>
        </authorList>
    </citation>
    <scope>NUCLEOTIDE SEQUENCE [LARGE SCALE GENOMIC DNA]</scope>
    <source>
        <strain evidence="2 3">NBRC 112902</strain>
    </source>
</reference>
<feature type="region of interest" description="Disordered" evidence="1">
    <location>
        <begin position="102"/>
        <end position="129"/>
    </location>
</feature>
<name>A0A844HT96_9RHOB</name>
<keyword evidence="3" id="KW-1185">Reference proteome</keyword>
<accession>A0A844HT96</accession>
<comment type="caution">
    <text evidence="2">The sequence shown here is derived from an EMBL/GenBank/DDBJ whole genome shotgun (WGS) entry which is preliminary data.</text>
</comment>
<dbReference type="AlphaFoldDB" id="A0A844HT96"/>
<organism evidence="2 3">
    <name type="scientific">Paracoccus litorisediminis</name>
    <dbReference type="NCBI Taxonomy" id="2006130"/>
    <lineage>
        <taxon>Bacteria</taxon>
        <taxon>Pseudomonadati</taxon>
        <taxon>Pseudomonadota</taxon>
        <taxon>Alphaproteobacteria</taxon>
        <taxon>Rhodobacterales</taxon>
        <taxon>Paracoccaceae</taxon>
        <taxon>Paracoccus</taxon>
    </lineage>
</organism>
<dbReference type="RefSeq" id="WP_155041403.1">
    <property type="nucleotide sequence ID" value="NZ_WMIG01000016.1"/>
</dbReference>
<evidence type="ECO:0000256" key="1">
    <source>
        <dbReference type="SAM" id="MobiDB-lite"/>
    </source>
</evidence>
<dbReference type="Pfam" id="PF11836">
    <property type="entry name" value="Phage_TAC_11"/>
    <property type="match status" value="1"/>
</dbReference>
<proteinExistence type="predicted"/>
<evidence type="ECO:0000313" key="2">
    <source>
        <dbReference type="EMBL" id="MTH61445.1"/>
    </source>
</evidence>
<dbReference type="InterPro" id="IPR021791">
    <property type="entry name" value="Phage_TAC_11"/>
</dbReference>
<gene>
    <name evidence="2" type="ORF">GL300_19715</name>
</gene>
<dbReference type="EMBL" id="WMIG01000016">
    <property type="protein sequence ID" value="MTH61445.1"/>
    <property type="molecule type" value="Genomic_DNA"/>
</dbReference>